<comment type="caution">
    <text evidence="1">The sequence shown here is derived from an EMBL/GenBank/DDBJ whole genome shotgun (WGS) entry which is preliminary data.</text>
</comment>
<accession>A0A511JE75</accession>
<dbReference type="RefSeq" id="WP_146843918.1">
    <property type="nucleotide sequence ID" value="NZ_BJWG01000016.1"/>
</dbReference>
<evidence type="ECO:0000313" key="2">
    <source>
        <dbReference type="Proteomes" id="UP000321720"/>
    </source>
</evidence>
<dbReference type="EMBL" id="BJWG01000016">
    <property type="protein sequence ID" value="GEL96284.1"/>
    <property type="molecule type" value="Genomic_DNA"/>
</dbReference>
<dbReference type="OrthoDB" id="4827586at2"/>
<name>A0A511JE75_9CELL</name>
<keyword evidence="2" id="KW-1185">Reference proteome</keyword>
<reference evidence="1 2" key="1">
    <citation type="submission" date="2019-07" db="EMBL/GenBank/DDBJ databases">
        <title>Whole genome shotgun sequence of Cellulomonas composti NBRC 100758.</title>
        <authorList>
            <person name="Hosoyama A."/>
            <person name="Uohara A."/>
            <person name="Ohji S."/>
            <person name="Ichikawa N."/>
        </authorList>
    </citation>
    <scope>NUCLEOTIDE SEQUENCE [LARGE SCALE GENOMIC DNA]</scope>
    <source>
        <strain evidence="1 2">NBRC 100758</strain>
    </source>
</reference>
<gene>
    <name evidence="1" type="ORF">CCO02nite_29420</name>
</gene>
<evidence type="ECO:0000313" key="1">
    <source>
        <dbReference type="EMBL" id="GEL96284.1"/>
    </source>
</evidence>
<protein>
    <recommendedName>
        <fullName evidence="3">Alternate-type signal peptide domain-containing protein</fullName>
    </recommendedName>
</protein>
<dbReference type="AlphaFoldDB" id="A0A511JE75"/>
<proteinExistence type="predicted"/>
<sequence>MRWRKVLVIGAAATVLAGAAAGLTYAFWGDGATAVAGVVRTGDLDLELVGTPTWTETSPDVSPAHVFGMQTDGITANHLATSGDRFTVAQQFRTTLDGDNLAARLTVGWDSAPALLPTGQVAATYIVTRPDGVASAATAVGTAITLPGGSANLTTAQVASWGSTPWTLTVTLTYSGADVMVTPTTISSAPITSLGTVRISLDQVRDGTGFTP</sequence>
<dbReference type="Proteomes" id="UP000321720">
    <property type="component" value="Unassembled WGS sequence"/>
</dbReference>
<evidence type="ECO:0008006" key="3">
    <source>
        <dbReference type="Google" id="ProtNLM"/>
    </source>
</evidence>
<organism evidence="1 2">
    <name type="scientific">Cellulomonas composti</name>
    <dbReference type="NCBI Taxonomy" id="266130"/>
    <lineage>
        <taxon>Bacteria</taxon>
        <taxon>Bacillati</taxon>
        <taxon>Actinomycetota</taxon>
        <taxon>Actinomycetes</taxon>
        <taxon>Micrococcales</taxon>
        <taxon>Cellulomonadaceae</taxon>
        <taxon>Cellulomonas</taxon>
    </lineage>
</organism>